<dbReference type="AlphaFoldDB" id="A0A0G4ECG8"/>
<dbReference type="OMA" id="QQTMIYF"/>
<dbReference type="PROSITE" id="PS51678">
    <property type="entry name" value="SAM_MT_PRMT"/>
    <property type="match status" value="1"/>
</dbReference>
<evidence type="ECO:0000259" key="8">
    <source>
        <dbReference type="Pfam" id="PF22528"/>
    </source>
</evidence>
<dbReference type="Pfam" id="PF13649">
    <property type="entry name" value="Methyltransf_25"/>
    <property type="match status" value="1"/>
</dbReference>
<dbReference type="CDD" id="cd02440">
    <property type="entry name" value="AdoMet_MTases"/>
    <property type="match status" value="1"/>
</dbReference>
<dbReference type="PhylomeDB" id="A0A0G4ECG8"/>
<dbReference type="Proteomes" id="UP000041254">
    <property type="component" value="Unassembled WGS sequence"/>
</dbReference>
<dbReference type="InParanoid" id="A0A0G4ECG8"/>
<organism evidence="9 10">
    <name type="scientific">Vitrella brassicaformis (strain CCMP3155)</name>
    <dbReference type="NCBI Taxonomy" id="1169540"/>
    <lineage>
        <taxon>Eukaryota</taxon>
        <taxon>Sar</taxon>
        <taxon>Alveolata</taxon>
        <taxon>Colpodellida</taxon>
        <taxon>Vitrellaceae</taxon>
        <taxon>Vitrella</taxon>
    </lineage>
</organism>
<dbReference type="Pfam" id="PF22528">
    <property type="entry name" value="PRMT_C"/>
    <property type="match status" value="1"/>
</dbReference>
<dbReference type="PANTHER" id="PTHR11006">
    <property type="entry name" value="PROTEIN ARGININE N-METHYLTRANSFERASE"/>
    <property type="match status" value="1"/>
</dbReference>
<dbReference type="GO" id="GO:0032259">
    <property type="term" value="P:methylation"/>
    <property type="evidence" value="ECO:0007669"/>
    <property type="project" value="UniProtKB-KW"/>
</dbReference>
<dbReference type="EC" id="2.1.1.319" evidence="1"/>
<dbReference type="FunFam" id="3.40.50.150:FF:000003">
    <property type="entry name" value="Blast:Protein arginine N-methyltransferase 1"/>
    <property type="match status" value="1"/>
</dbReference>
<dbReference type="SUPFAM" id="SSF53335">
    <property type="entry name" value="S-adenosyl-L-methionine-dependent methyltransferases"/>
    <property type="match status" value="1"/>
</dbReference>
<dbReference type="VEuPathDB" id="CryptoDB:Vbra_4862"/>
<sequence>MDEYLTSYEDIDVHALMLKDLPRTRAYCDAIQQCAGLLEGKTVLDVGAGSGILSLFAARAGARRVYAVEASNMAHIAKEIVAANGLGDVVEVIHTAVEDVTLPVDAVDVIVSEWMGFYLLHESMLDSVIYARDRWLRPGGLMLPSSARLHIAMCDLSDYWREEFEWTRDFFGFDMTPLVPHLKERRFREPLIMSVDERCVWRESAATVLQLDMSKCSASELEAFQVESRLTVCPGGNNEARKVHGFLLWFDVGFPSVSDKEQPVVLSTAPWQPQTHWKQARWVVIPLPEPMSVCEMVADERAGEGGASCGAAGVRVSSALRFVREGGSRNYTLDLEITDVQVVKGTGE</sequence>
<evidence type="ECO:0000256" key="1">
    <source>
        <dbReference type="ARBA" id="ARBA00011925"/>
    </source>
</evidence>
<evidence type="ECO:0000259" key="7">
    <source>
        <dbReference type="Pfam" id="PF13649"/>
    </source>
</evidence>
<dbReference type="Gene3D" id="3.40.50.150">
    <property type="entry name" value="Vaccinia Virus protein VP39"/>
    <property type="match status" value="1"/>
</dbReference>
<dbReference type="Gene3D" id="2.70.160.11">
    <property type="entry name" value="Hnrnp arginine n-methyltransferase1"/>
    <property type="match status" value="1"/>
</dbReference>
<comment type="catalytic activity">
    <reaction evidence="5">
        <text>L-arginyl-[protein] + S-adenosyl-L-methionine = N(omega)-methyl-L-arginyl-[protein] + S-adenosyl-L-homocysteine + H(+)</text>
        <dbReference type="Rhea" id="RHEA:48100"/>
        <dbReference type="Rhea" id="RHEA-COMP:10532"/>
        <dbReference type="Rhea" id="RHEA-COMP:11990"/>
        <dbReference type="ChEBI" id="CHEBI:15378"/>
        <dbReference type="ChEBI" id="CHEBI:29965"/>
        <dbReference type="ChEBI" id="CHEBI:57856"/>
        <dbReference type="ChEBI" id="CHEBI:59789"/>
        <dbReference type="ChEBI" id="CHEBI:65280"/>
    </reaction>
    <physiologicalReaction direction="left-to-right" evidence="5">
        <dbReference type="Rhea" id="RHEA:48101"/>
    </physiologicalReaction>
</comment>
<accession>A0A0G4ECG8</accession>
<evidence type="ECO:0000256" key="4">
    <source>
        <dbReference type="ARBA" id="ARBA00022691"/>
    </source>
</evidence>
<evidence type="ECO:0000313" key="10">
    <source>
        <dbReference type="Proteomes" id="UP000041254"/>
    </source>
</evidence>
<proteinExistence type="predicted"/>
<feature type="domain" description="Protein arginine N-methyltransferase" evidence="8">
    <location>
        <begin position="146"/>
        <end position="280"/>
    </location>
</feature>
<dbReference type="InterPro" id="IPR041698">
    <property type="entry name" value="Methyltransf_25"/>
</dbReference>
<evidence type="ECO:0000256" key="6">
    <source>
        <dbReference type="PROSITE-ProRule" id="PRU01015"/>
    </source>
</evidence>
<dbReference type="PANTHER" id="PTHR11006:SF4">
    <property type="entry name" value="PROTEIN ARGININE N-METHYLTRANSFERASE 7"/>
    <property type="match status" value="1"/>
</dbReference>
<dbReference type="STRING" id="1169540.A0A0G4ECG8"/>
<dbReference type="InterPro" id="IPR029063">
    <property type="entry name" value="SAM-dependent_MTases_sf"/>
</dbReference>
<dbReference type="GO" id="GO:0042054">
    <property type="term" value="F:histone methyltransferase activity"/>
    <property type="evidence" value="ECO:0007669"/>
    <property type="project" value="TreeGrafter"/>
</dbReference>
<evidence type="ECO:0000256" key="5">
    <source>
        <dbReference type="ARBA" id="ARBA00049303"/>
    </source>
</evidence>
<dbReference type="EMBL" id="CDMY01000182">
    <property type="protein sequence ID" value="CEL93651.1"/>
    <property type="molecule type" value="Genomic_DNA"/>
</dbReference>
<evidence type="ECO:0000256" key="3">
    <source>
        <dbReference type="ARBA" id="ARBA00022679"/>
    </source>
</evidence>
<keyword evidence="10" id="KW-1185">Reference proteome</keyword>
<dbReference type="InterPro" id="IPR055135">
    <property type="entry name" value="PRMT_dom"/>
</dbReference>
<keyword evidence="3 6" id="KW-0808">Transferase</keyword>
<keyword evidence="2 6" id="KW-0489">Methyltransferase</keyword>
<reference evidence="9 10" key="1">
    <citation type="submission" date="2014-11" db="EMBL/GenBank/DDBJ databases">
        <authorList>
            <person name="Zhu J."/>
            <person name="Qi W."/>
            <person name="Song R."/>
        </authorList>
    </citation>
    <scope>NUCLEOTIDE SEQUENCE [LARGE SCALE GENOMIC DNA]</scope>
</reference>
<feature type="domain" description="Methyltransferase" evidence="7">
    <location>
        <begin position="43"/>
        <end position="140"/>
    </location>
</feature>
<keyword evidence="4 6" id="KW-0949">S-adenosyl-L-methionine</keyword>
<protein>
    <recommendedName>
        <fullName evidence="1">type I protein arginine methyltransferase</fullName>
        <ecNumber evidence="1">2.1.1.319</ecNumber>
    </recommendedName>
</protein>
<dbReference type="OrthoDB" id="7848332at2759"/>
<evidence type="ECO:0000313" key="9">
    <source>
        <dbReference type="EMBL" id="CEL93651.1"/>
    </source>
</evidence>
<name>A0A0G4ECG8_VITBC</name>
<dbReference type="InterPro" id="IPR025799">
    <property type="entry name" value="Arg_MeTrfase"/>
</dbReference>
<dbReference type="GO" id="GO:0035242">
    <property type="term" value="F:protein-arginine omega-N asymmetric methyltransferase activity"/>
    <property type="evidence" value="ECO:0007669"/>
    <property type="project" value="UniProtKB-EC"/>
</dbReference>
<gene>
    <name evidence="9" type="ORF">Vbra_4862</name>
</gene>
<evidence type="ECO:0000256" key="2">
    <source>
        <dbReference type="ARBA" id="ARBA00022603"/>
    </source>
</evidence>